<dbReference type="Proteomes" id="UP000837801">
    <property type="component" value="Unassembled WGS sequence"/>
</dbReference>
<dbReference type="Pfam" id="PF06644">
    <property type="entry name" value="ATP11"/>
    <property type="match status" value="1"/>
</dbReference>
<proteinExistence type="inferred from homology"/>
<protein>
    <submittedName>
        <fullName evidence="5">Protein Atp11p, mitochondrial</fullName>
    </submittedName>
</protein>
<comment type="subcellular location">
    <subcellularLocation>
        <location evidence="1">Mitochondrion</location>
    </subcellularLocation>
</comment>
<reference evidence="5" key="1">
    <citation type="submission" date="2022-03" db="EMBL/GenBank/DDBJ databases">
        <authorList>
            <person name="Legras J.-L."/>
            <person name="Devillers H."/>
            <person name="Grondin C."/>
        </authorList>
    </citation>
    <scope>NUCLEOTIDE SEQUENCE</scope>
    <source>
        <strain evidence="5">CLIB 1423</strain>
    </source>
</reference>
<name>A0A9P0VYI0_9ASCO</name>
<comment type="caution">
    <text evidence="5">The sequence shown here is derived from an EMBL/GenBank/DDBJ whole genome shotgun (WGS) entry which is preliminary data.</text>
</comment>
<evidence type="ECO:0000256" key="3">
    <source>
        <dbReference type="ARBA" id="ARBA00022946"/>
    </source>
</evidence>
<keyword evidence="4" id="KW-0496">Mitochondrion</keyword>
<evidence type="ECO:0000313" key="6">
    <source>
        <dbReference type="Proteomes" id="UP000837801"/>
    </source>
</evidence>
<evidence type="ECO:0000256" key="1">
    <source>
        <dbReference type="ARBA" id="ARBA00004173"/>
    </source>
</evidence>
<dbReference type="PANTHER" id="PTHR13126">
    <property type="entry name" value="CHAPERONE ATP11"/>
    <property type="match status" value="1"/>
</dbReference>
<dbReference type="GO" id="GO:0005739">
    <property type="term" value="C:mitochondrion"/>
    <property type="evidence" value="ECO:0007669"/>
    <property type="project" value="UniProtKB-SubCell"/>
</dbReference>
<dbReference type="GO" id="GO:0033615">
    <property type="term" value="P:mitochondrial proton-transporting ATP synthase complex assembly"/>
    <property type="evidence" value="ECO:0007669"/>
    <property type="project" value="TreeGrafter"/>
</dbReference>
<organism evidence="5 6">
    <name type="scientific">[Candida] railenensis</name>
    <dbReference type="NCBI Taxonomy" id="45579"/>
    <lineage>
        <taxon>Eukaryota</taxon>
        <taxon>Fungi</taxon>
        <taxon>Dikarya</taxon>
        <taxon>Ascomycota</taxon>
        <taxon>Saccharomycotina</taxon>
        <taxon>Pichiomycetes</taxon>
        <taxon>Debaryomycetaceae</taxon>
        <taxon>Kurtzmaniella</taxon>
    </lineage>
</organism>
<dbReference type="EMBL" id="CAKXYY010000012">
    <property type="protein sequence ID" value="CAH2353771.1"/>
    <property type="molecule type" value="Genomic_DNA"/>
</dbReference>
<sequence>MMIRLSSKHIYRSLIRSPINFQRFNSTTSPLDRYKEKLEQKAKEVGAGSVQELQVKLKDEIEQKKKDLNKIDPLKELEDYERRQAEEIAKERDANTIKVRSPISKDTPKLPYKTMSSFVDVEKIQELPSKEVEFLWRARFQNRERNIHAILNNLQFAKIYAAAFKNPNFILPLPRASAQTEDGSTGYEMHFVQWSFVGPQTTYCMITTVAEYKLHKEFAKPHTTLMFHQDISNTHDLVLMNGQLEQEANLTLDEATLLVLNVQRFYGGIGDQEGAKRKAELLHHFTIGSSEFDIEKLIAEASSMD</sequence>
<dbReference type="AlphaFoldDB" id="A0A9P0VYI0"/>
<dbReference type="PANTHER" id="PTHR13126:SF0">
    <property type="entry name" value="ATP SYNTHASE MITOCHONDRIAL F1 COMPLEX ASSEMBLY FACTOR 1"/>
    <property type="match status" value="1"/>
</dbReference>
<evidence type="ECO:0000256" key="2">
    <source>
        <dbReference type="ARBA" id="ARBA00009116"/>
    </source>
</evidence>
<evidence type="ECO:0000256" key="4">
    <source>
        <dbReference type="ARBA" id="ARBA00023128"/>
    </source>
</evidence>
<keyword evidence="3" id="KW-0809">Transit peptide</keyword>
<comment type="similarity">
    <text evidence="2">Belongs to the ATP11 family.</text>
</comment>
<accession>A0A9P0VYI0</accession>
<evidence type="ECO:0000313" key="5">
    <source>
        <dbReference type="EMBL" id="CAH2353771.1"/>
    </source>
</evidence>
<keyword evidence="6" id="KW-1185">Reference proteome</keyword>
<dbReference type="OrthoDB" id="16535at2759"/>
<gene>
    <name evidence="5" type="ORF">CLIB1423_12S02564</name>
</gene>
<dbReference type="InterPro" id="IPR010591">
    <property type="entry name" value="ATP11"/>
</dbReference>